<organism evidence="1 2">
    <name type="scientific">Heterorhabditis bacteriophora</name>
    <name type="common">Entomopathogenic nematode worm</name>
    <dbReference type="NCBI Taxonomy" id="37862"/>
    <lineage>
        <taxon>Eukaryota</taxon>
        <taxon>Metazoa</taxon>
        <taxon>Ecdysozoa</taxon>
        <taxon>Nematoda</taxon>
        <taxon>Chromadorea</taxon>
        <taxon>Rhabditida</taxon>
        <taxon>Rhabditina</taxon>
        <taxon>Rhabditomorpha</taxon>
        <taxon>Strongyloidea</taxon>
        <taxon>Heterorhabditidae</taxon>
        <taxon>Heterorhabditis</taxon>
    </lineage>
</organism>
<evidence type="ECO:0000313" key="2">
    <source>
        <dbReference type="WBParaSite" id="Hba_00681"/>
    </source>
</evidence>
<accession>A0A1I7W7R0</accession>
<protein>
    <submittedName>
        <fullName evidence="2">Uncharacterized protein</fullName>
    </submittedName>
</protein>
<dbReference type="AlphaFoldDB" id="A0A1I7W7R0"/>
<keyword evidence="1" id="KW-1185">Reference proteome</keyword>
<proteinExistence type="predicted"/>
<dbReference type="Proteomes" id="UP000095283">
    <property type="component" value="Unplaced"/>
</dbReference>
<name>A0A1I7W7R0_HETBA</name>
<dbReference type="WBParaSite" id="Hba_00681">
    <property type="protein sequence ID" value="Hba_00681"/>
    <property type="gene ID" value="Hba_00681"/>
</dbReference>
<sequence>MIKKYYYQIQRETTVCIYVIVRTVIFNYKLSRKNENG</sequence>
<evidence type="ECO:0000313" key="1">
    <source>
        <dbReference type="Proteomes" id="UP000095283"/>
    </source>
</evidence>
<reference evidence="2" key="1">
    <citation type="submission" date="2016-11" db="UniProtKB">
        <authorList>
            <consortium name="WormBaseParasite"/>
        </authorList>
    </citation>
    <scope>IDENTIFICATION</scope>
</reference>